<name>A0A972VXH1_9GAMM</name>
<feature type="transmembrane region" description="Helical" evidence="1">
    <location>
        <begin position="168"/>
        <end position="188"/>
    </location>
</feature>
<dbReference type="GO" id="GO:0016020">
    <property type="term" value="C:membrane"/>
    <property type="evidence" value="ECO:0007669"/>
    <property type="project" value="InterPro"/>
</dbReference>
<feature type="non-terminal residue" evidence="2">
    <location>
        <position position="398"/>
    </location>
</feature>
<keyword evidence="1" id="KW-1133">Transmembrane helix</keyword>
<evidence type="ECO:0000313" key="2">
    <source>
        <dbReference type="EMBL" id="NQV65301.1"/>
    </source>
</evidence>
<dbReference type="InterPro" id="IPR004445">
    <property type="entry name" value="GltS"/>
</dbReference>
<keyword evidence="1" id="KW-0472">Membrane</keyword>
<dbReference type="Pfam" id="PF03616">
    <property type="entry name" value="Glt_symporter"/>
    <property type="match status" value="1"/>
</dbReference>
<dbReference type="EMBL" id="JABMOJ010000299">
    <property type="protein sequence ID" value="NQV65301.1"/>
    <property type="molecule type" value="Genomic_DNA"/>
</dbReference>
<feature type="transmembrane region" description="Helical" evidence="1">
    <location>
        <begin position="228"/>
        <end position="247"/>
    </location>
</feature>
<feature type="transmembrane region" description="Helical" evidence="1">
    <location>
        <begin position="132"/>
        <end position="156"/>
    </location>
</feature>
<reference evidence="2" key="1">
    <citation type="submission" date="2020-05" db="EMBL/GenBank/DDBJ databases">
        <title>Sulfur intermediates as new biogeochemical hubs in an aquatic model microbial ecosystem.</title>
        <authorList>
            <person name="Vigneron A."/>
        </authorList>
    </citation>
    <scope>NUCLEOTIDE SEQUENCE</scope>
    <source>
        <strain evidence="2">Bin.250</strain>
    </source>
</reference>
<feature type="transmembrane region" description="Helical" evidence="1">
    <location>
        <begin position="369"/>
        <end position="389"/>
    </location>
</feature>
<protein>
    <submittedName>
        <fullName evidence="2">Sodium:glutamate symporter</fullName>
    </submittedName>
</protein>
<feature type="transmembrane region" description="Helical" evidence="1">
    <location>
        <begin position="30"/>
        <end position="51"/>
    </location>
</feature>
<feature type="transmembrane region" description="Helical" evidence="1">
    <location>
        <begin position="334"/>
        <end position="357"/>
    </location>
</feature>
<comment type="caution">
    <text evidence="2">The sequence shown here is derived from an EMBL/GenBank/DDBJ whole genome shotgun (WGS) entry which is preliminary data.</text>
</comment>
<feature type="transmembrane region" description="Helical" evidence="1">
    <location>
        <begin position="267"/>
        <end position="289"/>
    </location>
</feature>
<dbReference type="GO" id="GO:0015813">
    <property type="term" value="P:L-glutamate transmembrane transport"/>
    <property type="evidence" value="ECO:0007669"/>
    <property type="project" value="InterPro"/>
</dbReference>
<feature type="transmembrane region" description="Helical" evidence="1">
    <location>
        <begin position="310"/>
        <end position="328"/>
    </location>
</feature>
<feature type="transmembrane region" description="Helical" evidence="1">
    <location>
        <begin position="101"/>
        <end position="125"/>
    </location>
</feature>
<keyword evidence="1" id="KW-0812">Transmembrane</keyword>
<organism evidence="2 3">
    <name type="scientific">SAR86 cluster bacterium</name>
    <dbReference type="NCBI Taxonomy" id="2030880"/>
    <lineage>
        <taxon>Bacteria</taxon>
        <taxon>Pseudomonadati</taxon>
        <taxon>Pseudomonadota</taxon>
        <taxon>Gammaproteobacteria</taxon>
        <taxon>SAR86 cluster</taxon>
    </lineage>
</organism>
<dbReference type="Proteomes" id="UP000754644">
    <property type="component" value="Unassembled WGS sequence"/>
</dbReference>
<evidence type="ECO:0000256" key="1">
    <source>
        <dbReference type="SAM" id="Phobius"/>
    </source>
</evidence>
<gene>
    <name evidence="2" type="ORF">HQ497_08040</name>
</gene>
<proteinExistence type="predicted"/>
<dbReference type="AlphaFoldDB" id="A0A972VXH1"/>
<sequence length="398" mass="42570">MAATFPGVIAFAFMVSLILAGVGLRARFAWIQSALVPASLIAGLLGFALVNLDLSFGLMNSDFTVFAFHFFTLSFMSLVLTGSDPRVGKAPSVVVGGSWLAVIWVMSLVMQAMVGLVVIVLYNYLTGGDLSYFLGMIATHGFTQGPGQALALGGIWESALGIQHAVDFGLIYASAGFLVAFVMGVPMARQAIRRGSHANKTARIDEEFLKGIMQPESKVSAGTQVTHAANVDSLTFHLAILGLAYVLTDQYLEFIQPFANTWQLGGVNLGLIFSHNLFFFHGLIVCVLLRAGIDRLGWGHLIDNDTQKRITGTSVDLMVVATLMSIQFSLLSAYLLPIILTCVAIAVTTGLLCFGFARLLKNYSIERAVTIFGCCTGSTGSGLLLLRILDPDLSTPIA</sequence>
<feature type="transmembrane region" description="Helical" evidence="1">
    <location>
        <begin position="63"/>
        <end position="81"/>
    </location>
</feature>
<evidence type="ECO:0000313" key="3">
    <source>
        <dbReference type="Proteomes" id="UP000754644"/>
    </source>
</evidence>
<dbReference type="PANTHER" id="PTHR36178">
    <property type="entry name" value="SLR0625 PROTEIN"/>
    <property type="match status" value="1"/>
</dbReference>
<dbReference type="GO" id="GO:0015501">
    <property type="term" value="F:glutamate:sodium symporter activity"/>
    <property type="evidence" value="ECO:0007669"/>
    <property type="project" value="InterPro"/>
</dbReference>
<dbReference type="PANTHER" id="PTHR36178:SF1">
    <property type="entry name" value="SODIUM_GLUTAMATE SYMPORTER"/>
    <property type="match status" value="1"/>
</dbReference>
<accession>A0A972VXH1</accession>